<accession>K6VB22</accession>
<protein>
    <submittedName>
        <fullName evidence="2">Uncharacterized protein</fullName>
    </submittedName>
</protein>
<keyword evidence="1" id="KW-0812">Transmembrane</keyword>
<feature type="transmembrane region" description="Helical" evidence="1">
    <location>
        <begin position="29"/>
        <end position="46"/>
    </location>
</feature>
<keyword evidence="1" id="KW-0472">Membrane</keyword>
<dbReference type="Proteomes" id="UP000008495">
    <property type="component" value="Unassembled WGS sequence"/>
</dbReference>
<proteinExistence type="predicted"/>
<dbReference type="RefSeq" id="WP_006504201.1">
    <property type="nucleotide sequence ID" value="NZ_BAGZ01000025.1"/>
</dbReference>
<dbReference type="EMBL" id="BAGZ01000025">
    <property type="protein sequence ID" value="GAB79443.1"/>
    <property type="molecule type" value="Genomic_DNA"/>
</dbReference>
<evidence type="ECO:0000313" key="2">
    <source>
        <dbReference type="EMBL" id="GAB79443.1"/>
    </source>
</evidence>
<sequence length="61" mass="6386">MTTSLVPLTVTSFALTAAGFGAWRTFTPWVGIPILILATTLLAKSYQVAQAAAPESAPEVH</sequence>
<keyword evidence="1" id="KW-1133">Transmembrane helix</keyword>
<reference evidence="2 3" key="1">
    <citation type="submission" date="2012-08" db="EMBL/GenBank/DDBJ databases">
        <title>Whole genome shotgun sequence of Austwickia chelonae NBRC 105200.</title>
        <authorList>
            <person name="Yoshida I."/>
            <person name="Hosoyama A."/>
            <person name="Tsuchikane K."/>
            <person name="Katsumata H."/>
            <person name="Ando Y."/>
            <person name="Ohji S."/>
            <person name="Hamada M."/>
            <person name="Tamura T."/>
            <person name="Yamazoe A."/>
            <person name="Yamazaki S."/>
            <person name="Fujita N."/>
        </authorList>
    </citation>
    <scope>NUCLEOTIDE SEQUENCE [LARGE SCALE GENOMIC DNA]</scope>
    <source>
        <strain evidence="2 3">NBRC 105200</strain>
    </source>
</reference>
<comment type="caution">
    <text evidence="2">The sequence shown here is derived from an EMBL/GenBank/DDBJ whole genome shotgun (WGS) entry which is preliminary data.</text>
</comment>
<organism evidence="2 3">
    <name type="scientific">Austwickia chelonae NBRC 105200</name>
    <dbReference type="NCBI Taxonomy" id="1184607"/>
    <lineage>
        <taxon>Bacteria</taxon>
        <taxon>Bacillati</taxon>
        <taxon>Actinomycetota</taxon>
        <taxon>Actinomycetes</taxon>
        <taxon>Micrococcales</taxon>
        <taxon>Dermatophilaceae</taxon>
        <taxon>Austwickia</taxon>
    </lineage>
</organism>
<evidence type="ECO:0000256" key="1">
    <source>
        <dbReference type="SAM" id="Phobius"/>
    </source>
</evidence>
<gene>
    <name evidence="2" type="ORF">AUCHE_25_00240</name>
</gene>
<dbReference type="AlphaFoldDB" id="K6VB22"/>
<name>K6VB22_9MICO</name>
<dbReference type="OrthoDB" id="9916602at2"/>
<keyword evidence="3" id="KW-1185">Reference proteome</keyword>
<evidence type="ECO:0000313" key="3">
    <source>
        <dbReference type="Proteomes" id="UP000008495"/>
    </source>
</evidence>